<reference evidence="2" key="2">
    <citation type="submission" date="2022-01" db="EMBL/GenBank/DDBJ databases">
        <authorList>
            <person name="Yamashiro T."/>
            <person name="Shiraishi A."/>
            <person name="Satake H."/>
            <person name="Nakayama K."/>
        </authorList>
    </citation>
    <scope>NUCLEOTIDE SEQUENCE</scope>
</reference>
<evidence type="ECO:0000256" key="1">
    <source>
        <dbReference type="SAM" id="MobiDB-lite"/>
    </source>
</evidence>
<sequence>MRNEDLRTELEYYSEEYDEEREMEPRLHTDGSRVERESEEAISLQITQEGISLLKAPVSNHDPILNGSTYPSNTLPNSYPFYTQPINLLSNAPIYPSYGPTGLFTDFTRCVTPFVHGIEDYPLPDGLKMPSHVGSYDGKGDLDNYLYLFKGDIHLPTTYKVLMEKTHTWIIAKEVATNEALNFHQEGFDRFNKGSSWENNKGRKKDKDMFSPYKGSNHRLLSNLSKSPREILLRHQIEEAIRSGQLAHLVKGIKKGKEKALDTQLVEGKKREKDIVPTNAPILMISEHSWPLKEVPLEVMIGENPYTRIKTLNFVIVRSDSPHNLLLKRTAMQRMGIVVSIIHVAIKFHTPTKLARYPHPTNLTKLKKDRRRIRKPSRKLRGMYSVV</sequence>
<feature type="region of interest" description="Disordered" evidence="1">
    <location>
        <begin position="194"/>
        <end position="214"/>
    </location>
</feature>
<feature type="compositionally biased region" description="Acidic residues" evidence="1">
    <location>
        <begin position="12"/>
        <end position="22"/>
    </location>
</feature>
<dbReference type="EMBL" id="BQNB010014859">
    <property type="protein sequence ID" value="GJT33201.1"/>
    <property type="molecule type" value="Genomic_DNA"/>
</dbReference>
<proteinExistence type="predicted"/>
<feature type="compositionally biased region" description="Basic and acidic residues" evidence="1">
    <location>
        <begin position="23"/>
        <end position="34"/>
    </location>
</feature>
<evidence type="ECO:0000313" key="2">
    <source>
        <dbReference type="EMBL" id="GJT33201.1"/>
    </source>
</evidence>
<evidence type="ECO:0000313" key="3">
    <source>
        <dbReference type="Proteomes" id="UP001151760"/>
    </source>
</evidence>
<organism evidence="2 3">
    <name type="scientific">Tanacetum coccineum</name>
    <dbReference type="NCBI Taxonomy" id="301880"/>
    <lineage>
        <taxon>Eukaryota</taxon>
        <taxon>Viridiplantae</taxon>
        <taxon>Streptophyta</taxon>
        <taxon>Embryophyta</taxon>
        <taxon>Tracheophyta</taxon>
        <taxon>Spermatophyta</taxon>
        <taxon>Magnoliopsida</taxon>
        <taxon>eudicotyledons</taxon>
        <taxon>Gunneridae</taxon>
        <taxon>Pentapetalae</taxon>
        <taxon>asterids</taxon>
        <taxon>campanulids</taxon>
        <taxon>Asterales</taxon>
        <taxon>Asteraceae</taxon>
        <taxon>Asteroideae</taxon>
        <taxon>Anthemideae</taxon>
        <taxon>Anthemidinae</taxon>
        <taxon>Tanacetum</taxon>
    </lineage>
</organism>
<feature type="compositionally biased region" description="Basic and acidic residues" evidence="1">
    <location>
        <begin position="1"/>
        <end position="10"/>
    </location>
</feature>
<dbReference type="Proteomes" id="UP001151760">
    <property type="component" value="Unassembled WGS sequence"/>
</dbReference>
<gene>
    <name evidence="2" type="ORF">Tco_0923620</name>
</gene>
<feature type="region of interest" description="Disordered" evidence="1">
    <location>
        <begin position="1"/>
        <end position="34"/>
    </location>
</feature>
<reference evidence="2" key="1">
    <citation type="journal article" date="2022" name="Int. J. Mol. Sci.">
        <title>Draft Genome of Tanacetum Coccineum: Genomic Comparison of Closely Related Tanacetum-Family Plants.</title>
        <authorList>
            <person name="Yamashiro T."/>
            <person name="Shiraishi A."/>
            <person name="Nakayama K."/>
            <person name="Satake H."/>
        </authorList>
    </citation>
    <scope>NUCLEOTIDE SEQUENCE</scope>
</reference>
<name>A0ABQ5D1H2_9ASTR</name>
<protein>
    <submittedName>
        <fullName evidence="2">Uncharacterized protein</fullName>
    </submittedName>
</protein>
<comment type="caution">
    <text evidence="2">The sequence shown here is derived from an EMBL/GenBank/DDBJ whole genome shotgun (WGS) entry which is preliminary data.</text>
</comment>
<keyword evidence="3" id="KW-1185">Reference proteome</keyword>
<accession>A0ABQ5D1H2</accession>